<protein>
    <submittedName>
        <fullName evidence="2">Glycosyltransferase</fullName>
    </submittedName>
</protein>
<proteinExistence type="predicted"/>
<comment type="caution">
    <text evidence="2">The sequence shown here is derived from an EMBL/GenBank/DDBJ whole genome shotgun (WGS) entry which is preliminary data.</text>
</comment>
<dbReference type="GO" id="GO:0016757">
    <property type="term" value="F:glycosyltransferase activity"/>
    <property type="evidence" value="ECO:0007669"/>
    <property type="project" value="InterPro"/>
</dbReference>
<dbReference type="AlphaFoldDB" id="A0A5N3S6F2"/>
<accession>A0A5N3S6F2</accession>
<evidence type="ECO:0000313" key="2">
    <source>
        <dbReference type="EMBL" id="KAB0302219.1"/>
    </source>
</evidence>
<reference evidence="2 3" key="1">
    <citation type="submission" date="2019-09" db="EMBL/GenBank/DDBJ databases">
        <title>Vibrio Fortis S7-72.</title>
        <authorList>
            <person name="Das S.K."/>
        </authorList>
    </citation>
    <scope>NUCLEOTIDE SEQUENCE [LARGE SCALE GENOMIC DNA]</scope>
    <source>
        <strain evidence="2 3">S7-72</strain>
    </source>
</reference>
<dbReference type="RefSeq" id="WP_150896128.1">
    <property type="nucleotide sequence ID" value="NZ_VXDD01000002.1"/>
</dbReference>
<dbReference type="InterPro" id="IPR001296">
    <property type="entry name" value="Glyco_trans_1"/>
</dbReference>
<dbReference type="Pfam" id="PF00534">
    <property type="entry name" value="Glycos_transf_1"/>
    <property type="match status" value="1"/>
</dbReference>
<evidence type="ECO:0000313" key="3">
    <source>
        <dbReference type="Proteomes" id="UP000326687"/>
    </source>
</evidence>
<dbReference type="EMBL" id="VXDD01000002">
    <property type="protein sequence ID" value="KAB0302219.1"/>
    <property type="molecule type" value="Genomic_DNA"/>
</dbReference>
<dbReference type="PANTHER" id="PTHR12526">
    <property type="entry name" value="GLYCOSYLTRANSFERASE"/>
    <property type="match status" value="1"/>
</dbReference>
<dbReference type="GO" id="GO:1901135">
    <property type="term" value="P:carbohydrate derivative metabolic process"/>
    <property type="evidence" value="ECO:0007669"/>
    <property type="project" value="UniProtKB-ARBA"/>
</dbReference>
<dbReference type="SUPFAM" id="SSF53756">
    <property type="entry name" value="UDP-Glycosyltransferase/glycogen phosphorylase"/>
    <property type="match status" value="1"/>
</dbReference>
<dbReference type="CDD" id="cd03811">
    <property type="entry name" value="GT4_GT28_WabH-like"/>
    <property type="match status" value="1"/>
</dbReference>
<evidence type="ECO:0000259" key="1">
    <source>
        <dbReference type="Pfam" id="PF00534"/>
    </source>
</evidence>
<feature type="domain" description="Glycosyl transferase family 1" evidence="1">
    <location>
        <begin position="109"/>
        <end position="246"/>
    </location>
</feature>
<dbReference type="Proteomes" id="UP000326687">
    <property type="component" value="Unassembled WGS sequence"/>
</dbReference>
<sequence>MKDFLSDFKPDKIASHNMYYFLEHYFFYPKDRMSVVLHNSPNEVFINRGVKHLLPMTAYFGQRKCISVSEGVLDEMKALMPFISADSRTIYNPFDFEEIRKRSEESIDKFHQDNRYVISVSSLARGKRVERIIEAFSLLEDKELKLCILGVGEEEKKLKDLVIAKGIQERVRFEGFIENPMPYMRHAECLVLASDSEGLPTVLIEALVCGTPVVSTNCKTGPSEILTAHLKNNLITIENTSESAIVIDMHDAIHRTINQKTQNVNLNKFSREAVISTWEN</sequence>
<name>A0A5N3S6F2_9VIBR</name>
<dbReference type="Gene3D" id="3.40.50.2000">
    <property type="entry name" value="Glycogen Phosphorylase B"/>
    <property type="match status" value="2"/>
</dbReference>
<keyword evidence="2" id="KW-0808">Transferase</keyword>
<organism evidence="2 3">
    <name type="scientific">Vibrio fortis</name>
    <dbReference type="NCBI Taxonomy" id="212667"/>
    <lineage>
        <taxon>Bacteria</taxon>
        <taxon>Pseudomonadati</taxon>
        <taxon>Pseudomonadota</taxon>
        <taxon>Gammaproteobacteria</taxon>
        <taxon>Vibrionales</taxon>
        <taxon>Vibrionaceae</taxon>
        <taxon>Vibrio</taxon>
    </lineage>
</organism>
<gene>
    <name evidence="2" type="ORF">F2Z80_14260</name>
</gene>